<dbReference type="InterPro" id="IPR001870">
    <property type="entry name" value="B30.2/SPRY"/>
</dbReference>
<reference evidence="5" key="3">
    <citation type="submission" date="2025-09" db="UniProtKB">
        <authorList>
            <consortium name="Ensembl"/>
        </authorList>
    </citation>
    <scope>IDENTIFICATION</scope>
</reference>
<dbReference type="InterPro" id="IPR003879">
    <property type="entry name" value="Butyrophylin_SPRY"/>
</dbReference>
<dbReference type="Gene3D" id="2.60.120.920">
    <property type="match status" value="1"/>
</dbReference>
<dbReference type="Pfam" id="PF13765">
    <property type="entry name" value="PRY"/>
    <property type="match status" value="1"/>
</dbReference>
<dbReference type="SUPFAM" id="SSF49899">
    <property type="entry name" value="Concanavalin A-like lectins/glucanases"/>
    <property type="match status" value="1"/>
</dbReference>
<dbReference type="PANTHER" id="PTHR25465">
    <property type="entry name" value="B-BOX DOMAIN CONTAINING"/>
    <property type="match status" value="1"/>
</dbReference>
<evidence type="ECO:0000313" key="6">
    <source>
        <dbReference type="Proteomes" id="UP000694402"/>
    </source>
</evidence>
<dbReference type="CDD" id="cd16040">
    <property type="entry name" value="SPRY_PRY_SNTX"/>
    <property type="match status" value="1"/>
</dbReference>
<keyword evidence="6" id="KW-1185">Reference proteome</keyword>
<sequence>MRQGYPCWPNPGQLCIAPRTSRSRPVSFLPTQSVFPDFLFDMRRKKFSGIQKYFFHSKTSLSEENRKVTRVDEEQTYPDHTERFENWDQVLCREGLTGRCYWEVEWMGHEVHIGVTYSGIGREGRGHDCGLGYNNKSWTLSCNNDIYTARYNKKPTTVPDHAFRSHRIGVYLDWPAGTLSFYSVSSDTMTHLHTFTSTFTEPLYPAFRIWYCGHISIVHLSGVSNYRTIIILSSVIC</sequence>
<dbReference type="PRINTS" id="PR01407">
    <property type="entry name" value="BUTYPHLNCDUF"/>
</dbReference>
<keyword evidence="2" id="KW-0863">Zinc-finger</keyword>
<proteinExistence type="predicted"/>
<keyword evidence="1" id="KW-0479">Metal-binding</keyword>
<dbReference type="SMART" id="SM00449">
    <property type="entry name" value="SPRY"/>
    <property type="match status" value="1"/>
</dbReference>
<dbReference type="Ensembl" id="ENSOTST00005172150.1">
    <property type="protein sequence ID" value="ENSOTSP00005144407.1"/>
    <property type="gene ID" value="ENSOTSG00005071690.1"/>
</dbReference>
<name>A0AAZ3RS38_ONCTS</name>
<protein>
    <recommendedName>
        <fullName evidence="4">B30.2/SPRY domain-containing protein</fullName>
    </recommendedName>
</protein>
<dbReference type="PROSITE" id="PS50188">
    <property type="entry name" value="B302_SPRY"/>
    <property type="match status" value="1"/>
</dbReference>
<feature type="domain" description="B30.2/SPRY" evidence="4">
    <location>
        <begin position="27"/>
        <end position="226"/>
    </location>
</feature>
<organism evidence="5 6">
    <name type="scientific">Oncorhynchus tshawytscha</name>
    <name type="common">Chinook salmon</name>
    <name type="synonym">Salmo tshawytscha</name>
    <dbReference type="NCBI Taxonomy" id="74940"/>
    <lineage>
        <taxon>Eukaryota</taxon>
        <taxon>Metazoa</taxon>
        <taxon>Chordata</taxon>
        <taxon>Craniata</taxon>
        <taxon>Vertebrata</taxon>
        <taxon>Euteleostomi</taxon>
        <taxon>Actinopterygii</taxon>
        <taxon>Neopterygii</taxon>
        <taxon>Teleostei</taxon>
        <taxon>Protacanthopterygii</taxon>
        <taxon>Salmoniformes</taxon>
        <taxon>Salmonidae</taxon>
        <taxon>Salmoninae</taxon>
        <taxon>Oncorhynchus</taxon>
    </lineage>
</organism>
<accession>A0AAZ3RS38</accession>
<dbReference type="InterPro" id="IPR006574">
    <property type="entry name" value="PRY"/>
</dbReference>
<dbReference type="InterPro" id="IPR051051">
    <property type="entry name" value="E3_ubiq-ligase_TRIM/RNF"/>
</dbReference>
<evidence type="ECO:0000256" key="2">
    <source>
        <dbReference type="ARBA" id="ARBA00022771"/>
    </source>
</evidence>
<evidence type="ECO:0000256" key="1">
    <source>
        <dbReference type="ARBA" id="ARBA00022723"/>
    </source>
</evidence>
<dbReference type="AlphaFoldDB" id="A0AAZ3RS38"/>
<dbReference type="GeneTree" id="ENSGT00940000154395"/>
<evidence type="ECO:0000256" key="3">
    <source>
        <dbReference type="ARBA" id="ARBA00022833"/>
    </source>
</evidence>
<dbReference type="PANTHER" id="PTHR25465:SF14">
    <property type="entry name" value="E3 UBIQUITIN-PROTEIN LIGASE TRIM65"/>
    <property type="match status" value="1"/>
</dbReference>
<evidence type="ECO:0000259" key="4">
    <source>
        <dbReference type="PROSITE" id="PS50188"/>
    </source>
</evidence>
<dbReference type="Proteomes" id="UP000694402">
    <property type="component" value="Unassembled WGS sequence"/>
</dbReference>
<dbReference type="Pfam" id="PF00622">
    <property type="entry name" value="SPRY"/>
    <property type="match status" value="1"/>
</dbReference>
<dbReference type="GO" id="GO:0008270">
    <property type="term" value="F:zinc ion binding"/>
    <property type="evidence" value="ECO:0007669"/>
    <property type="project" value="UniProtKB-KW"/>
</dbReference>
<dbReference type="InterPro" id="IPR013320">
    <property type="entry name" value="ConA-like_dom_sf"/>
</dbReference>
<dbReference type="SMART" id="SM00589">
    <property type="entry name" value="PRY"/>
    <property type="match status" value="1"/>
</dbReference>
<evidence type="ECO:0000313" key="5">
    <source>
        <dbReference type="Ensembl" id="ENSOTSP00005144407.1"/>
    </source>
</evidence>
<dbReference type="InterPro" id="IPR043136">
    <property type="entry name" value="B30.2/SPRY_sf"/>
</dbReference>
<dbReference type="GO" id="GO:0005737">
    <property type="term" value="C:cytoplasm"/>
    <property type="evidence" value="ECO:0007669"/>
    <property type="project" value="UniProtKB-ARBA"/>
</dbReference>
<dbReference type="InterPro" id="IPR003877">
    <property type="entry name" value="SPRY_dom"/>
</dbReference>
<reference evidence="5" key="2">
    <citation type="submission" date="2025-08" db="UniProtKB">
        <authorList>
            <consortium name="Ensembl"/>
        </authorList>
    </citation>
    <scope>IDENTIFICATION</scope>
</reference>
<reference evidence="6" key="1">
    <citation type="journal article" date="2018" name="PLoS ONE">
        <title>Chinook salmon (Oncorhynchus tshawytscha) genome and transcriptome.</title>
        <authorList>
            <person name="Christensen K.A."/>
            <person name="Leong J.S."/>
            <person name="Sakhrani D."/>
            <person name="Biagi C.A."/>
            <person name="Minkley D.R."/>
            <person name="Withler R.E."/>
            <person name="Rondeau E.B."/>
            <person name="Koop B.F."/>
            <person name="Devlin R.H."/>
        </authorList>
    </citation>
    <scope>NUCLEOTIDE SEQUENCE [LARGE SCALE GENOMIC DNA]</scope>
</reference>
<keyword evidence="3" id="KW-0862">Zinc</keyword>